<accession>A0ABV8UMM1</accession>
<name>A0ABV8UMM1_9PROT</name>
<dbReference type="Pfam" id="PF02698">
    <property type="entry name" value="DUF218"/>
    <property type="match status" value="1"/>
</dbReference>
<evidence type="ECO:0000256" key="1">
    <source>
        <dbReference type="SAM" id="MobiDB-lite"/>
    </source>
</evidence>
<evidence type="ECO:0000313" key="4">
    <source>
        <dbReference type="Proteomes" id="UP001595799"/>
    </source>
</evidence>
<dbReference type="InterPro" id="IPR003848">
    <property type="entry name" value="DUF218"/>
</dbReference>
<dbReference type="CDD" id="cd06259">
    <property type="entry name" value="YdcF-like"/>
    <property type="match status" value="1"/>
</dbReference>
<dbReference type="Proteomes" id="UP001595799">
    <property type="component" value="Unassembled WGS sequence"/>
</dbReference>
<protein>
    <submittedName>
        <fullName evidence="3">YdcF family protein</fullName>
    </submittedName>
</protein>
<keyword evidence="4" id="KW-1185">Reference proteome</keyword>
<evidence type="ECO:0000259" key="2">
    <source>
        <dbReference type="Pfam" id="PF02698"/>
    </source>
</evidence>
<reference evidence="4" key="1">
    <citation type="journal article" date="2019" name="Int. J. Syst. Evol. Microbiol.">
        <title>The Global Catalogue of Microorganisms (GCM) 10K type strain sequencing project: providing services to taxonomists for standard genome sequencing and annotation.</title>
        <authorList>
            <consortium name="The Broad Institute Genomics Platform"/>
            <consortium name="The Broad Institute Genome Sequencing Center for Infectious Disease"/>
            <person name="Wu L."/>
            <person name="Ma J."/>
        </authorList>
    </citation>
    <scope>NUCLEOTIDE SEQUENCE [LARGE SCALE GENOMIC DNA]</scope>
    <source>
        <strain evidence="4">CECT 8472</strain>
    </source>
</reference>
<evidence type="ECO:0000313" key="3">
    <source>
        <dbReference type="EMBL" id="MFC4351835.1"/>
    </source>
</evidence>
<proteinExistence type="predicted"/>
<organism evidence="3 4">
    <name type="scientific">Fodinicurvata halophila</name>
    <dbReference type="NCBI Taxonomy" id="1419723"/>
    <lineage>
        <taxon>Bacteria</taxon>
        <taxon>Pseudomonadati</taxon>
        <taxon>Pseudomonadota</taxon>
        <taxon>Alphaproteobacteria</taxon>
        <taxon>Rhodospirillales</taxon>
        <taxon>Rhodovibrionaceae</taxon>
        <taxon>Fodinicurvata</taxon>
    </lineage>
</organism>
<sequence length="225" mass="25166">MTVKSASRRKRRGRLILLLPALLLAGFLFGLARFAAGIPTQPEAPERPVDAIVVWTGGSGRLDQGLRLLEDGQAQRLFVSGVYRGVEVDELLEVAARRPEDLRCCIELGYAAGNTRENAQETGDWVRRNDLRSLRLVTAAYHMPRSLMELRRAVPGVEILAEPVFPEAFREEDWRWRVRSLALLVNEYAKYLIASLRQPLPLSEEGSDETTGNRQEGATKGIVSE</sequence>
<dbReference type="RefSeq" id="WP_382422180.1">
    <property type="nucleotide sequence ID" value="NZ_JBHSCW010000004.1"/>
</dbReference>
<feature type="region of interest" description="Disordered" evidence="1">
    <location>
        <begin position="202"/>
        <end position="225"/>
    </location>
</feature>
<feature type="domain" description="DUF218" evidence="2">
    <location>
        <begin position="50"/>
        <end position="188"/>
    </location>
</feature>
<dbReference type="EMBL" id="JBHSCW010000004">
    <property type="protein sequence ID" value="MFC4351835.1"/>
    <property type="molecule type" value="Genomic_DNA"/>
</dbReference>
<gene>
    <name evidence="3" type="ORF">ACFOW6_09805</name>
</gene>
<comment type="caution">
    <text evidence="3">The sequence shown here is derived from an EMBL/GenBank/DDBJ whole genome shotgun (WGS) entry which is preliminary data.</text>
</comment>